<feature type="signal peptide" evidence="2">
    <location>
        <begin position="1"/>
        <end position="24"/>
    </location>
</feature>
<dbReference type="Gene3D" id="3.10.450.50">
    <property type="match status" value="1"/>
</dbReference>
<keyword evidence="5" id="KW-1185">Reference proteome</keyword>
<evidence type="ECO:0000259" key="3">
    <source>
        <dbReference type="Pfam" id="PF13474"/>
    </source>
</evidence>
<dbReference type="RefSeq" id="WP_101056223.1">
    <property type="nucleotide sequence ID" value="NZ_BMXX01000029.1"/>
</dbReference>
<feature type="region of interest" description="Disordered" evidence="1">
    <location>
        <begin position="26"/>
        <end position="45"/>
    </location>
</feature>
<comment type="caution">
    <text evidence="4">The sequence shown here is derived from an EMBL/GenBank/DDBJ whole genome shotgun (WGS) entry which is preliminary data.</text>
</comment>
<evidence type="ECO:0000256" key="1">
    <source>
        <dbReference type="SAM" id="MobiDB-lite"/>
    </source>
</evidence>
<feature type="chain" id="PRO_5046522862" evidence="2">
    <location>
        <begin position="25"/>
        <end position="186"/>
    </location>
</feature>
<evidence type="ECO:0000313" key="5">
    <source>
        <dbReference type="Proteomes" id="UP000247584"/>
    </source>
</evidence>
<dbReference type="EMBL" id="QJSY01000028">
    <property type="protein sequence ID" value="PYE56797.1"/>
    <property type="molecule type" value="Genomic_DNA"/>
</dbReference>
<feature type="domain" description="SnoaL-like" evidence="3">
    <location>
        <begin position="50"/>
        <end position="156"/>
    </location>
</feature>
<protein>
    <submittedName>
        <fullName evidence="4">SnoaL-like protein</fullName>
    </submittedName>
</protein>
<dbReference type="SUPFAM" id="SSF54427">
    <property type="entry name" value="NTF2-like"/>
    <property type="match status" value="1"/>
</dbReference>
<sequence>MLYLKPLLLTTALLLPIYGHSALANSPQAGNQNGQEQTGQPNENQAQAASVLDKLHISAANADWDSYFSLFSPDAGFIGTDASEYWNMVEFEQYARATKGWTYQSFSRRLVQHGDVIVFDELLESQSYGLGRGTGTLVKTEQGWQILQYSLSFPIPNALAPRITDQIKLYRKKQLAELNKSVPEGN</sequence>
<keyword evidence="2" id="KW-0732">Signal</keyword>
<dbReference type="InterPro" id="IPR032710">
    <property type="entry name" value="NTF2-like_dom_sf"/>
</dbReference>
<dbReference type="Pfam" id="PF13474">
    <property type="entry name" value="SnoaL_3"/>
    <property type="match status" value="1"/>
</dbReference>
<gene>
    <name evidence="4" type="ORF">C8J23_1285</name>
</gene>
<evidence type="ECO:0000313" key="4">
    <source>
        <dbReference type="EMBL" id="PYE56797.1"/>
    </source>
</evidence>
<dbReference type="Proteomes" id="UP000247584">
    <property type="component" value="Unassembled WGS sequence"/>
</dbReference>
<organism evidence="4 5">
    <name type="scientific">Shewanella chilikensis</name>
    <dbReference type="NCBI Taxonomy" id="558541"/>
    <lineage>
        <taxon>Bacteria</taxon>
        <taxon>Pseudomonadati</taxon>
        <taxon>Pseudomonadota</taxon>
        <taxon>Gammaproteobacteria</taxon>
        <taxon>Alteromonadales</taxon>
        <taxon>Shewanellaceae</taxon>
        <taxon>Shewanella</taxon>
    </lineage>
</organism>
<dbReference type="InterPro" id="IPR037401">
    <property type="entry name" value="SnoaL-like"/>
</dbReference>
<proteinExistence type="predicted"/>
<evidence type="ECO:0000256" key="2">
    <source>
        <dbReference type="SAM" id="SignalP"/>
    </source>
</evidence>
<accession>A0ABX5PK97</accession>
<reference evidence="4 5" key="1">
    <citation type="submission" date="2018-06" db="EMBL/GenBank/DDBJ databases">
        <title>Genomic Encyclopedia of Type Strains, Phase III (KMG-III): the genomes of soil and plant-associated and newly described type strains.</title>
        <authorList>
            <person name="Whitman W."/>
        </authorList>
    </citation>
    <scope>NUCLEOTIDE SEQUENCE [LARGE SCALE GENOMIC DNA]</scope>
    <source>
        <strain evidence="4 5">JC5</strain>
    </source>
</reference>
<name>A0ABX5PK97_9GAMM</name>